<organism evidence="3">
    <name type="scientific">Gongylonema pulchrum</name>
    <dbReference type="NCBI Taxonomy" id="637853"/>
    <lineage>
        <taxon>Eukaryota</taxon>
        <taxon>Metazoa</taxon>
        <taxon>Ecdysozoa</taxon>
        <taxon>Nematoda</taxon>
        <taxon>Chromadorea</taxon>
        <taxon>Rhabditida</taxon>
        <taxon>Spirurina</taxon>
        <taxon>Spiruromorpha</taxon>
        <taxon>Spiruroidea</taxon>
        <taxon>Gongylonematidae</taxon>
        <taxon>Gongylonema</taxon>
    </lineage>
</organism>
<dbReference type="EMBL" id="UYRT01105034">
    <property type="protein sequence ID" value="VDN44162.1"/>
    <property type="molecule type" value="Genomic_DNA"/>
</dbReference>
<proteinExistence type="predicted"/>
<reference evidence="1 2" key="2">
    <citation type="submission" date="2018-11" db="EMBL/GenBank/DDBJ databases">
        <authorList>
            <consortium name="Pathogen Informatics"/>
        </authorList>
    </citation>
    <scope>NUCLEOTIDE SEQUENCE [LARGE SCALE GENOMIC DNA]</scope>
</reference>
<gene>
    <name evidence="1" type="ORF">GPUH_LOCUS25405</name>
</gene>
<dbReference type="WBParaSite" id="GPUH_0002543501-mRNA-1">
    <property type="protein sequence ID" value="GPUH_0002543501-mRNA-1"/>
    <property type="gene ID" value="GPUH_0002543501"/>
</dbReference>
<dbReference type="Proteomes" id="UP000271098">
    <property type="component" value="Unassembled WGS sequence"/>
</dbReference>
<keyword evidence="2" id="KW-1185">Reference proteome</keyword>
<evidence type="ECO:0000313" key="2">
    <source>
        <dbReference type="Proteomes" id="UP000271098"/>
    </source>
</evidence>
<evidence type="ECO:0000313" key="3">
    <source>
        <dbReference type="WBParaSite" id="GPUH_0002543501-mRNA-1"/>
    </source>
</evidence>
<sequence>MEQYGEEIDFGNGIKQCYVMAEHKDEFLRISKYQWDLVLTDSLFSTCGYGLAQLSRANHVMMHTTSVEAAPGLAKGFAR</sequence>
<protein>
    <submittedName>
        <fullName evidence="3">Glucuronosyltransferase</fullName>
    </submittedName>
</protein>
<name>A0A183EWR4_9BILA</name>
<accession>A0A183EWR4</accession>
<dbReference type="AlphaFoldDB" id="A0A183EWR4"/>
<evidence type="ECO:0000313" key="1">
    <source>
        <dbReference type="EMBL" id="VDN44162.1"/>
    </source>
</evidence>
<reference evidence="3" key="1">
    <citation type="submission" date="2016-06" db="UniProtKB">
        <authorList>
            <consortium name="WormBaseParasite"/>
        </authorList>
    </citation>
    <scope>IDENTIFICATION</scope>
</reference>